<feature type="transmembrane region" description="Helical" evidence="1">
    <location>
        <begin position="57"/>
        <end position="83"/>
    </location>
</feature>
<name>A0A2G0Q3G4_XENHO</name>
<evidence type="ECO:0000313" key="3">
    <source>
        <dbReference type="EMBL" id="PHM52013.1"/>
    </source>
</evidence>
<dbReference type="EMBL" id="NJAI01000011">
    <property type="protein sequence ID" value="PHM52013.1"/>
    <property type="molecule type" value="Genomic_DNA"/>
</dbReference>
<comment type="caution">
    <text evidence="5">The sequence shown here is derived from an EMBL/GenBank/DDBJ whole genome shotgun (WGS) entry which is preliminary data.</text>
</comment>
<feature type="domain" description="Fatty acid desaturase" evidence="2">
    <location>
        <begin position="13"/>
        <end position="212"/>
    </location>
</feature>
<evidence type="ECO:0000313" key="4">
    <source>
        <dbReference type="EMBL" id="PHM52973.1"/>
    </source>
</evidence>
<dbReference type="EMBL" id="NJAI01000007">
    <property type="protein sequence ID" value="PHM52973.1"/>
    <property type="molecule type" value="Genomic_DNA"/>
</dbReference>
<evidence type="ECO:0000259" key="2">
    <source>
        <dbReference type="Pfam" id="PF00487"/>
    </source>
</evidence>
<feature type="transmembrane region" description="Helical" evidence="1">
    <location>
        <begin position="138"/>
        <end position="155"/>
    </location>
</feature>
<evidence type="ECO:0000313" key="5">
    <source>
        <dbReference type="EMBL" id="PHM53767.1"/>
    </source>
</evidence>
<dbReference type="AlphaFoldDB" id="A0A2G0Q3G4"/>
<dbReference type="GO" id="GO:0006629">
    <property type="term" value="P:lipid metabolic process"/>
    <property type="evidence" value="ECO:0007669"/>
    <property type="project" value="InterPro"/>
</dbReference>
<evidence type="ECO:0000256" key="1">
    <source>
        <dbReference type="SAM" id="Phobius"/>
    </source>
</evidence>
<sequence>MNSFVSMLNSINIGQSLQAYNFTHVRNHHKYHNDNGNPINDRSSTFLGGKGGEHNTLWNYAVLGGFSTLYSIIPHILWALFLWAKPFSGRDHHFEKLVSKNEINKKKEFAQLRLDRITMFIGLVILFSISWQWTLLCYLPSLLFAFILVNLQNYYEHHGANPESKFTNSVSHYGKLYNLLTFNDGYHQEHHISGGTHWSLLPKLRERYIDKFKE</sequence>
<accession>A0A2G0Q3G4</accession>
<protein>
    <recommendedName>
        <fullName evidence="2">Fatty acid desaturase domain-containing protein</fullName>
    </recommendedName>
</protein>
<reference evidence="5 6" key="1">
    <citation type="journal article" date="2017" name="Nat. Microbiol.">
        <title>Natural product diversity associated with the nematode symbionts Photorhabdus and Xenorhabdus.</title>
        <authorList>
            <person name="Tobias N.J."/>
            <person name="Wolff H."/>
            <person name="Djahanschiri B."/>
            <person name="Grundmann F."/>
            <person name="Kronenwerth M."/>
            <person name="Shi Y.M."/>
            <person name="Simonyi S."/>
            <person name="Grun P."/>
            <person name="Shapiro-Ilan D."/>
            <person name="Pidot S.J."/>
            <person name="Stinear T.P."/>
            <person name="Ebersberger I."/>
            <person name="Bode H.B."/>
        </authorList>
    </citation>
    <scope>NUCLEOTIDE SEQUENCE [LARGE SCALE GENOMIC DNA]</scope>
    <source>
        <strain evidence="5 6">DSM 17903</strain>
    </source>
</reference>
<organism evidence="5 6">
    <name type="scientific">Xenorhabdus hominickii</name>
    <dbReference type="NCBI Taxonomy" id="351679"/>
    <lineage>
        <taxon>Bacteria</taxon>
        <taxon>Pseudomonadati</taxon>
        <taxon>Pseudomonadota</taxon>
        <taxon>Gammaproteobacteria</taxon>
        <taxon>Enterobacterales</taxon>
        <taxon>Morganellaceae</taxon>
        <taxon>Xenorhabdus</taxon>
    </lineage>
</organism>
<dbReference type="EMBL" id="NJAI01000006">
    <property type="protein sequence ID" value="PHM53767.1"/>
    <property type="molecule type" value="Genomic_DNA"/>
</dbReference>
<dbReference type="Proteomes" id="UP000225433">
    <property type="component" value="Unassembled WGS sequence"/>
</dbReference>
<gene>
    <name evidence="5" type="ORF">Xhom_03768</name>
    <name evidence="4" type="ORF">Xhom_03855</name>
    <name evidence="3" type="ORF">Xhom_04662</name>
</gene>
<dbReference type="Pfam" id="PF00487">
    <property type="entry name" value="FA_desaturase"/>
    <property type="match status" value="1"/>
</dbReference>
<keyword evidence="1" id="KW-1133">Transmembrane helix</keyword>
<evidence type="ECO:0000313" key="6">
    <source>
        <dbReference type="Proteomes" id="UP000225433"/>
    </source>
</evidence>
<dbReference type="InterPro" id="IPR005804">
    <property type="entry name" value="FA_desaturase_dom"/>
</dbReference>
<keyword evidence="1" id="KW-0472">Membrane</keyword>
<proteinExistence type="predicted"/>
<keyword evidence="1" id="KW-0812">Transmembrane</keyword>